<evidence type="ECO:0000256" key="2">
    <source>
        <dbReference type="SAM" id="Phobius"/>
    </source>
</evidence>
<keyword evidence="5" id="KW-1185">Reference proteome</keyword>
<evidence type="ECO:0000259" key="3">
    <source>
        <dbReference type="PROSITE" id="PS50104"/>
    </source>
</evidence>
<evidence type="ECO:0000313" key="4">
    <source>
        <dbReference type="EMBL" id="GHO90136.1"/>
    </source>
</evidence>
<dbReference type="GO" id="GO:0007165">
    <property type="term" value="P:signal transduction"/>
    <property type="evidence" value="ECO:0007669"/>
    <property type="project" value="InterPro"/>
</dbReference>
<reference evidence="4" key="1">
    <citation type="submission" date="2020-10" db="EMBL/GenBank/DDBJ databases">
        <title>Taxonomic study of unclassified bacteria belonging to the class Ktedonobacteria.</title>
        <authorList>
            <person name="Yabe S."/>
            <person name="Wang C.M."/>
            <person name="Zheng Y."/>
            <person name="Sakai Y."/>
            <person name="Cavaletti L."/>
            <person name="Monciardini P."/>
            <person name="Donadio S."/>
        </authorList>
    </citation>
    <scope>NUCLEOTIDE SEQUENCE</scope>
    <source>
        <strain evidence="4">ID150040</strain>
    </source>
</reference>
<dbReference type="Gene3D" id="3.40.50.10140">
    <property type="entry name" value="Toll/interleukin-1 receptor homology (TIR) domain"/>
    <property type="match status" value="1"/>
</dbReference>
<keyword evidence="2" id="KW-1133">Transmembrane helix</keyword>
<dbReference type="PROSITE" id="PS50104">
    <property type="entry name" value="TIR"/>
    <property type="match status" value="1"/>
</dbReference>
<protein>
    <recommendedName>
        <fullName evidence="3">TIR domain-containing protein</fullName>
    </recommendedName>
</protein>
<dbReference type="Proteomes" id="UP000597444">
    <property type="component" value="Unassembled WGS sequence"/>
</dbReference>
<dbReference type="InterPro" id="IPR027417">
    <property type="entry name" value="P-loop_NTPase"/>
</dbReference>
<name>A0A8J3IH19_9CHLR</name>
<dbReference type="InterPro" id="IPR035897">
    <property type="entry name" value="Toll_tir_struct_dom_sf"/>
</dbReference>
<dbReference type="Pfam" id="PF13676">
    <property type="entry name" value="TIR_2"/>
    <property type="match status" value="1"/>
</dbReference>
<feature type="region of interest" description="Disordered" evidence="1">
    <location>
        <begin position="147"/>
        <end position="193"/>
    </location>
</feature>
<sequence>MATEEQMPATKARTDFFISYANQDHDWAAWIAWHLEAQGYTTILQAWDSHAGRNVVLEMDRATKQAERTIAVLSPEYLSSKVTPAEWTTAFTRDPSGERGTLLPIHVQPCDVEGVLGQMVFVDLVGRTEQEALDVLLASVHQQHGKPLRAPAFSSHSSRPKPDYFPGAPPSHSNRRSVKRNRSQRTAHQSNPDWDRMLRRLRRSYQELLDQSLRGITWIELGLSTRPDLVRNVSTSNLLFRLPAGGERLLAPGTSLLSVYDEAEEELLILGAPGVGKSTLLLDLAVQLVDRASVDPAHPLPVILRLSSWAVSQPTIAEYAQSCPQTSFCCASSLHSSTSQKRVNSRGGDPPSQKEREATSGLLAGICITFIYIFFLVTYREKRNVMKI</sequence>
<dbReference type="Gene3D" id="3.40.50.300">
    <property type="entry name" value="P-loop containing nucleotide triphosphate hydrolases"/>
    <property type="match status" value="1"/>
</dbReference>
<dbReference type="SUPFAM" id="SSF52200">
    <property type="entry name" value="Toll/Interleukin receptor TIR domain"/>
    <property type="match status" value="1"/>
</dbReference>
<dbReference type="InterPro" id="IPR000157">
    <property type="entry name" value="TIR_dom"/>
</dbReference>
<dbReference type="AlphaFoldDB" id="A0A8J3IH19"/>
<comment type="caution">
    <text evidence="4">The sequence shown here is derived from an EMBL/GenBank/DDBJ whole genome shotgun (WGS) entry which is preliminary data.</text>
</comment>
<dbReference type="EMBL" id="BNJK01000001">
    <property type="protein sequence ID" value="GHO90136.1"/>
    <property type="molecule type" value="Genomic_DNA"/>
</dbReference>
<evidence type="ECO:0000313" key="5">
    <source>
        <dbReference type="Proteomes" id="UP000597444"/>
    </source>
</evidence>
<accession>A0A8J3IH19</accession>
<feature type="compositionally biased region" description="Basic residues" evidence="1">
    <location>
        <begin position="173"/>
        <end position="185"/>
    </location>
</feature>
<keyword evidence="2" id="KW-0812">Transmembrane</keyword>
<feature type="transmembrane region" description="Helical" evidence="2">
    <location>
        <begin position="361"/>
        <end position="379"/>
    </location>
</feature>
<keyword evidence="2" id="KW-0472">Membrane</keyword>
<feature type="domain" description="TIR" evidence="3">
    <location>
        <begin position="12"/>
        <end position="144"/>
    </location>
</feature>
<evidence type="ECO:0000256" key="1">
    <source>
        <dbReference type="SAM" id="MobiDB-lite"/>
    </source>
</evidence>
<proteinExistence type="predicted"/>
<organism evidence="4 5">
    <name type="scientific">Reticulibacter mediterranei</name>
    <dbReference type="NCBI Taxonomy" id="2778369"/>
    <lineage>
        <taxon>Bacteria</taxon>
        <taxon>Bacillati</taxon>
        <taxon>Chloroflexota</taxon>
        <taxon>Ktedonobacteria</taxon>
        <taxon>Ktedonobacterales</taxon>
        <taxon>Reticulibacteraceae</taxon>
        <taxon>Reticulibacter</taxon>
    </lineage>
</organism>
<gene>
    <name evidence="4" type="ORF">KSF_001840</name>
</gene>
<dbReference type="RefSeq" id="WP_220201130.1">
    <property type="nucleotide sequence ID" value="NZ_BNJK01000001.1"/>
</dbReference>